<protein>
    <submittedName>
        <fullName evidence="1">Uncharacterized protein</fullName>
    </submittedName>
</protein>
<reference evidence="1 2" key="1">
    <citation type="submission" date="2016-10" db="EMBL/GenBank/DDBJ databases">
        <title>Arsenicibacter rosenii gen. nov., sp. nov., an efficient arsenic-methylating bacterium isolated from an arsenic-contaminated paddy soil.</title>
        <authorList>
            <person name="Huang K."/>
        </authorList>
    </citation>
    <scope>NUCLEOTIDE SEQUENCE [LARGE SCALE GENOMIC DNA]</scope>
    <source>
        <strain evidence="1 2">SM-1</strain>
    </source>
</reference>
<evidence type="ECO:0000313" key="2">
    <source>
        <dbReference type="Proteomes" id="UP000181790"/>
    </source>
</evidence>
<gene>
    <name evidence="1" type="ORF">BLX24_12070</name>
</gene>
<evidence type="ECO:0000313" key="1">
    <source>
        <dbReference type="EMBL" id="OIN59124.1"/>
    </source>
</evidence>
<keyword evidence="2" id="KW-1185">Reference proteome</keyword>
<dbReference type="AlphaFoldDB" id="A0A1S2VK42"/>
<dbReference type="OrthoDB" id="633728at2"/>
<name>A0A1S2VK42_9BACT</name>
<sequence>MFLWNGKIRLGINLNAGGGITYLSDGWNGENMVNNFDLGRQLQTSIYSGPIPFTPNGKQPVAKWWALGWNPVQTGDVYNNPSLVVTSQQIDSTRLYVKTVPYIWPLLKEPAECTMEHWIELKGNNVHVRSRTTINRRDTTQYEARAQELPCVYLNGPYYRMVSYTGMQPFTNDAVTEFTGESDLTPRYATENWTALLNKEGKGVGLYTPDQFRFVTGMFGRMGTGNEYDVQSSYMTSAPIIVMGYNDVFEYEFDLVVGTLPDIRLFAQMQPRASIAPNYRFTRNRLGWHYYNTFDQGQPDNELVIQWGRRDSTKVNFQVKSPMVFWRAGNVPKVYVQAAFETSANTARFSWRKPEDGDFLIQPERYVDFPITGDGEMRVYEIDLGSRAGWSGVVSQVALEASPRSFSSAERREVLKLRSVTVSRP</sequence>
<comment type="caution">
    <text evidence="1">The sequence shown here is derived from an EMBL/GenBank/DDBJ whole genome shotgun (WGS) entry which is preliminary data.</text>
</comment>
<dbReference type="EMBL" id="MORL01000005">
    <property type="protein sequence ID" value="OIN59124.1"/>
    <property type="molecule type" value="Genomic_DNA"/>
</dbReference>
<dbReference type="Proteomes" id="UP000181790">
    <property type="component" value="Unassembled WGS sequence"/>
</dbReference>
<accession>A0A1S2VK42</accession>
<organism evidence="1 2">
    <name type="scientific">Arsenicibacter rosenii</name>
    <dbReference type="NCBI Taxonomy" id="1750698"/>
    <lineage>
        <taxon>Bacteria</taxon>
        <taxon>Pseudomonadati</taxon>
        <taxon>Bacteroidota</taxon>
        <taxon>Cytophagia</taxon>
        <taxon>Cytophagales</taxon>
        <taxon>Spirosomataceae</taxon>
        <taxon>Arsenicibacter</taxon>
    </lineage>
</organism>
<proteinExistence type="predicted"/>